<dbReference type="GO" id="GO:0046872">
    <property type="term" value="F:metal ion binding"/>
    <property type="evidence" value="ECO:0007669"/>
    <property type="project" value="InterPro"/>
</dbReference>
<reference evidence="2 3" key="1">
    <citation type="submission" date="2016-10" db="EMBL/GenBank/DDBJ databases">
        <authorList>
            <person name="de Groot N.N."/>
        </authorList>
    </citation>
    <scope>NUCLEOTIDE SEQUENCE [LARGE SCALE GENOMIC DNA]</scope>
    <source>
        <strain evidence="3">E92,LMG 26720,CCM 7988</strain>
    </source>
</reference>
<dbReference type="STRING" id="1079859.SAMN04515674_111143"/>
<accession>A0A1I5WEZ9</accession>
<dbReference type="RefSeq" id="WP_092018522.1">
    <property type="nucleotide sequence ID" value="NZ_FOXH01000011.1"/>
</dbReference>
<dbReference type="InterPro" id="IPR034660">
    <property type="entry name" value="DinB/YfiT-like"/>
</dbReference>
<dbReference type="Pfam" id="PF11716">
    <property type="entry name" value="MDMPI_N"/>
    <property type="match status" value="1"/>
</dbReference>
<keyword evidence="3" id="KW-1185">Reference proteome</keyword>
<dbReference type="EMBL" id="FOXH01000011">
    <property type="protein sequence ID" value="SFQ17996.1"/>
    <property type="molecule type" value="Genomic_DNA"/>
</dbReference>
<gene>
    <name evidence="2" type="ORF">SAMN04515674_111143</name>
</gene>
<feature type="domain" description="Mycothiol-dependent maleylpyruvate isomerase metal-binding" evidence="1">
    <location>
        <begin position="16"/>
        <end position="158"/>
    </location>
</feature>
<dbReference type="InterPro" id="IPR024344">
    <property type="entry name" value="MDMPI_metal-binding"/>
</dbReference>
<dbReference type="OrthoDB" id="154293at2"/>
<dbReference type="AlphaFoldDB" id="A0A1I5WEZ9"/>
<name>A0A1I5WEZ9_9BACT</name>
<dbReference type="Proteomes" id="UP000199306">
    <property type="component" value="Unassembled WGS sequence"/>
</dbReference>
<evidence type="ECO:0000313" key="3">
    <source>
        <dbReference type="Proteomes" id="UP000199306"/>
    </source>
</evidence>
<dbReference type="SUPFAM" id="SSF109854">
    <property type="entry name" value="DinB/YfiT-like putative metalloenzymes"/>
    <property type="match status" value="1"/>
</dbReference>
<dbReference type="Gene3D" id="1.20.120.450">
    <property type="entry name" value="dinb family like domain"/>
    <property type="match status" value="1"/>
</dbReference>
<organism evidence="2 3">
    <name type="scientific">Pseudarcicella hirudinis</name>
    <dbReference type="NCBI Taxonomy" id="1079859"/>
    <lineage>
        <taxon>Bacteria</taxon>
        <taxon>Pseudomonadati</taxon>
        <taxon>Bacteroidota</taxon>
        <taxon>Cytophagia</taxon>
        <taxon>Cytophagales</taxon>
        <taxon>Flectobacillaceae</taxon>
        <taxon>Pseudarcicella</taxon>
    </lineage>
</organism>
<sequence>MSMFDPVFATKLIPEIDRKLIEILKTLAPEDWNLQTSAPKWKVKDIAAHLLDGNLRNLSSSRDHFFGDPPGKIESYQDLLDYLNKLNADWVSAMKRVSPDILIQWLEQSGKEYAEHLQSLDLAGKAIFSVGWAGEEESTTAFHIAREYTEKWHHQQQIRLAVGQTEELYTEELYLPFLETCMKALPYHYREVAGRQDDAIQFTIPLEKDENWFLQYDGISWNLLKKCTVLPLSRVVIEKEVAWRIFTKGLNKETARKHVNINGDEQLGGKIFDMLTVMA</sequence>
<evidence type="ECO:0000313" key="2">
    <source>
        <dbReference type="EMBL" id="SFQ17996.1"/>
    </source>
</evidence>
<evidence type="ECO:0000259" key="1">
    <source>
        <dbReference type="Pfam" id="PF11716"/>
    </source>
</evidence>
<protein>
    <submittedName>
        <fullName evidence="2">TIGR03083 family protein</fullName>
    </submittedName>
</protein>
<proteinExistence type="predicted"/>